<feature type="compositionally biased region" description="Low complexity" evidence="5">
    <location>
        <begin position="538"/>
        <end position="557"/>
    </location>
</feature>
<feature type="compositionally biased region" description="Low complexity" evidence="5">
    <location>
        <begin position="50"/>
        <end position="65"/>
    </location>
</feature>
<evidence type="ECO:0000313" key="7">
    <source>
        <dbReference type="RefSeq" id="XP_052120186.1"/>
    </source>
</evidence>
<evidence type="ECO:0000256" key="2">
    <source>
        <dbReference type="ARBA" id="ARBA00022614"/>
    </source>
</evidence>
<dbReference type="KEGG" id="foc:113206962"/>
<dbReference type="InterPro" id="IPR032675">
    <property type="entry name" value="LRR_dom_sf"/>
</dbReference>
<dbReference type="PANTHER" id="PTHR45973">
    <property type="entry name" value="PROTEIN PHOSPHATASE 1 REGULATORY SUBUNIT SDS22-RELATED"/>
    <property type="match status" value="1"/>
</dbReference>
<dbReference type="OrthoDB" id="1939344at2759"/>
<dbReference type="GeneID" id="113206962"/>
<dbReference type="SMART" id="SM00365">
    <property type="entry name" value="LRR_SD22"/>
    <property type="match status" value="5"/>
</dbReference>
<accession>A0A9C6TTM0</accession>
<proteinExistence type="predicted"/>
<organism evidence="6 7">
    <name type="scientific">Frankliniella occidentalis</name>
    <name type="common">Western flower thrips</name>
    <name type="synonym">Euthrips occidentalis</name>
    <dbReference type="NCBI Taxonomy" id="133901"/>
    <lineage>
        <taxon>Eukaryota</taxon>
        <taxon>Metazoa</taxon>
        <taxon>Ecdysozoa</taxon>
        <taxon>Arthropoda</taxon>
        <taxon>Hexapoda</taxon>
        <taxon>Insecta</taxon>
        <taxon>Pterygota</taxon>
        <taxon>Neoptera</taxon>
        <taxon>Paraneoptera</taxon>
        <taxon>Thysanoptera</taxon>
        <taxon>Terebrantia</taxon>
        <taxon>Thripoidea</taxon>
        <taxon>Thripidae</taxon>
        <taxon>Frankliniella</taxon>
    </lineage>
</organism>
<dbReference type="SUPFAM" id="SSF52058">
    <property type="entry name" value="L domain-like"/>
    <property type="match status" value="1"/>
</dbReference>
<feature type="region of interest" description="Disordered" evidence="5">
    <location>
        <begin position="50"/>
        <end position="80"/>
    </location>
</feature>
<evidence type="ECO:0000256" key="1">
    <source>
        <dbReference type="ARBA" id="ARBA00003843"/>
    </source>
</evidence>
<dbReference type="SMART" id="SM00369">
    <property type="entry name" value="LRR_TYP"/>
    <property type="match status" value="3"/>
</dbReference>
<dbReference type="Proteomes" id="UP000504606">
    <property type="component" value="Unplaced"/>
</dbReference>
<dbReference type="PROSITE" id="PS51450">
    <property type="entry name" value="LRR"/>
    <property type="match status" value="3"/>
</dbReference>
<feature type="compositionally biased region" description="Low complexity" evidence="5">
    <location>
        <begin position="596"/>
        <end position="619"/>
    </location>
</feature>
<feature type="region of interest" description="Disordered" evidence="5">
    <location>
        <begin position="1"/>
        <end position="20"/>
    </location>
</feature>
<feature type="compositionally biased region" description="Acidic residues" evidence="5">
    <location>
        <begin position="585"/>
        <end position="595"/>
    </location>
</feature>
<keyword evidence="6" id="KW-1185">Reference proteome</keyword>
<dbReference type="InterPro" id="IPR001611">
    <property type="entry name" value="Leu-rich_rpt"/>
</dbReference>
<evidence type="ECO:0000313" key="6">
    <source>
        <dbReference type="Proteomes" id="UP000504606"/>
    </source>
</evidence>
<dbReference type="Pfam" id="PF13855">
    <property type="entry name" value="LRR_8"/>
    <property type="match status" value="1"/>
</dbReference>
<dbReference type="InterPro" id="IPR003591">
    <property type="entry name" value="Leu-rich_rpt_typical-subtyp"/>
</dbReference>
<dbReference type="AlphaFoldDB" id="A0A9C6TTM0"/>
<name>A0A9C6TTM0_FRAOC</name>
<feature type="compositionally biased region" description="Gly residues" evidence="5">
    <location>
        <begin position="457"/>
        <end position="467"/>
    </location>
</feature>
<feature type="region of interest" description="Disordered" evidence="5">
    <location>
        <begin position="417"/>
        <end position="660"/>
    </location>
</feature>
<feature type="compositionally biased region" description="Low complexity" evidence="5">
    <location>
        <begin position="500"/>
        <end position="511"/>
    </location>
</feature>
<evidence type="ECO:0000256" key="4">
    <source>
        <dbReference type="ARBA" id="ARBA00024433"/>
    </source>
</evidence>
<keyword evidence="3" id="KW-0677">Repeat</keyword>
<sequence>MPVVKSNGGNHDKKRAFSIQGKPVADGVGAGGRAFLSVAPALPVLHAGGAPAAAGHGPQAGPRAPRLARRSHSSVGASGQPLGTVSCNAGVVGVLRPGETADDGELQSMHDGRLQVARTVKEKEKNPDRISLDRRGLNAVPLMPGESRVRLLSLQHNIITRMDSLSAAGLTLSRLVFLDIYDNQVDRISGLDCLDNLRVLLMGKNRIKKIEGLRRQTRLEVLDLHGNQITSVQGLSFLCELKVLNLAGNQIRSVGATDLQGLRNLQELNLRRNRLRKLLGFGDTPHLVKLFLSNNELSSVEDMYSVAKAAHLREVTIDGNPVAQGGDCVSFLVSYLPNLMMLSNLQITDPVRKAAMSWRSNKEAASSLFLQLGAGEPEGVVKREEVIFNARTNWELLRTQSCCGPGPGPGYVNGVGPRPGTATGTPAIDGEPFQDGEADDRGAHQGLQTARGASRLGVGGGPSGGKQGTATVGPSARVVNMLDRADSKRRGLVRRTASQDTDTSSTNTSNSVEFFRLPPILAPLLGFPEERQGGGETGEQPPGVAAPAAAAPSSGAPRRPRRCDSVSSVEPNVDTSLSSLSGSSAEEESADESEELAAPSTPAPAAVATAPGPAAPGEPQRTKSATPHRRTAPMYKPSPPRASTARPKPQQAGAGQAALRVASESLVSVGAARA</sequence>
<protein>
    <recommendedName>
        <fullName evidence="4">Dynein axonemal assembly factor 1 homolog</fullName>
    </recommendedName>
</protein>
<feature type="compositionally biased region" description="Polar residues" evidence="5">
    <location>
        <begin position="565"/>
        <end position="575"/>
    </location>
</feature>
<reference evidence="7" key="1">
    <citation type="submission" date="2025-08" db="UniProtKB">
        <authorList>
            <consortium name="RefSeq"/>
        </authorList>
    </citation>
    <scope>IDENTIFICATION</scope>
    <source>
        <tissue evidence="7">Whole organism</tissue>
    </source>
</reference>
<gene>
    <name evidence="7" type="primary">LOC113206962</name>
</gene>
<evidence type="ECO:0000256" key="5">
    <source>
        <dbReference type="SAM" id="MobiDB-lite"/>
    </source>
</evidence>
<keyword evidence="2" id="KW-0433">Leucine-rich repeat</keyword>
<comment type="function">
    <text evidence="1">Cilium-specific protein required for cilia structures.</text>
</comment>
<dbReference type="Gene3D" id="3.80.10.10">
    <property type="entry name" value="Ribonuclease Inhibitor"/>
    <property type="match status" value="2"/>
</dbReference>
<evidence type="ECO:0000256" key="3">
    <source>
        <dbReference type="ARBA" id="ARBA00022737"/>
    </source>
</evidence>
<dbReference type="RefSeq" id="XP_052120186.1">
    <property type="nucleotide sequence ID" value="XM_052264226.1"/>
</dbReference>
<dbReference type="InterPro" id="IPR050576">
    <property type="entry name" value="Cilia_flagella_integrity"/>
</dbReference>
<dbReference type="PANTHER" id="PTHR45973:SF8">
    <property type="entry name" value="LEUCINE-RICH REPEAT-CONTAINING PROTEIN 49"/>
    <property type="match status" value="1"/>
</dbReference>